<comment type="subcellular location">
    <subcellularLocation>
        <location evidence="1">Membrane</location>
        <topology evidence="1">Multi-pass membrane protein</topology>
    </subcellularLocation>
</comment>
<keyword evidence="5 8" id="KW-0472">Membrane</keyword>
<dbReference type="GO" id="GO:0005886">
    <property type="term" value="C:plasma membrane"/>
    <property type="evidence" value="ECO:0000318"/>
    <property type="project" value="GO_Central"/>
</dbReference>
<evidence type="ECO:0000313" key="10">
    <source>
        <dbReference type="Proteomes" id="UP000009022"/>
    </source>
</evidence>
<name>B3RVU1_TRIAD</name>
<dbReference type="PRINTS" id="PR00176">
    <property type="entry name" value="NANEUSMPORT"/>
</dbReference>
<feature type="transmembrane region" description="Helical" evidence="8">
    <location>
        <begin position="203"/>
        <end position="220"/>
    </location>
</feature>
<evidence type="ECO:0000256" key="2">
    <source>
        <dbReference type="ARBA" id="ARBA00022448"/>
    </source>
</evidence>
<dbReference type="Pfam" id="PF00209">
    <property type="entry name" value="SNF"/>
    <property type="match status" value="1"/>
</dbReference>
<feature type="binding site" evidence="6">
    <location>
        <position position="30"/>
    </location>
    <ligand>
        <name>Na(+)</name>
        <dbReference type="ChEBI" id="CHEBI:29101"/>
        <label>1</label>
    </ligand>
</feature>
<evidence type="ECO:0000256" key="1">
    <source>
        <dbReference type="ARBA" id="ARBA00004141"/>
    </source>
</evidence>
<dbReference type="GO" id="GO:0046872">
    <property type="term" value="F:metal ion binding"/>
    <property type="evidence" value="ECO:0007669"/>
    <property type="project" value="UniProtKB-KW"/>
</dbReference>
<evidence type="ECO:0000256" key="8">
    <source>
        <dbReference type="SAM" id="Phobius"/>
    </source>
</evidence>
<evidence type="ECO:0000256" key="3">
    <source>
        <dbReference type="ARBA" id="ARBA00022692"/>
    </source>
</evidence>
<comment type="similarity">
    <text evidence="7">Belongs to the sodium:neurotransmitter symporter (SNF) (TC 2.A.22) family.</text>
</comment>
<feature type="transmembrane region" description="Helical" evidence="8">
    <location>
        <begin position="174"/>
        <end position="191"/>
    </location>
</feature>
<dbReference type="HOGENOM" id="CLU_006855_7_2_1"/>
<dbReference type="PROSITE" id="PS50267">
    <property type="entry name" value="NA_NEUROTRAN_SYMP_3"/>
    <property type="match status" value="1"/>
</dbReference>
<dbReference type="GO" id="GO:0015293">
    <property type="term" value="F:symporter activity"/>
    <property type="evidence" value="ECO:0007669"/>
    <property type="project" value="UniProtKB-KW"/>
</dbReference>
<feature type="transmembrane region" description="Helical" evidence="8">
    <location>
        <begin position="382"/>
        <end position="403"/>
    </location>
</feature>
<keyword evidence="10" id="KW-1185">Reference proteome</keyword>
<dbReference type="InParanoid" id="B3RVU1"/>
<dbReference type="SUPFAM" id="SSF161070">
    <property type="entry name" value="SNF-like"/>
    <property type="match status" value="1"/>
</dbReference>
<organism evidence="9 10">
    <name type="scientific">Trichoplax adhaerens</name>
    <name type="common">Trichoplax reptans</name>
    <dbReference type="NCBI Taxonomy" id="10228"/>
    <lineage>
        <taxon>Eukaryota</taxon>
        <taxon>Metazoa</taxon>
        <taxon>Placozoa</taxon>
        <taxon>Uniplacotomia</taxon>
        <taxon>Trichoplacea</taxon>
        <taxon>Trichoplacidae</taxon>
        <taxon>Trichoplax</taxon>
    </lineage>
</organism>
<dbReference type="NCBIfam" id="NF037979">
    <property type="entry name" value="Na_transp"/>
    <property type="match status" value="1"/>
</dbReference>
<dbReference type="CTD" id="6752805"/>
<dbReference type="eggNOG" id="KOG3659">
    <property type="taxonomic scope" value="Eukaryota"/>
</dbReference>
<keyword evidence="6" id="KW-0915">Sodium</keyword>
<dbReference type="GO" id="GO:0006865">
    <property type="term" value="P:amino acid transport"/>
    <property type="evidence" value="ECO:0000318"/>
    <property type="project" value="GO_Central"/>
</dbReference>
<feature type="transmembrane region" description="Helical" evidence="8">
    <location>
        <begin position="15"/>
        <end position="34"/>
    </location>
</feature>
<evidence type="ECO:0000256" key="4">
    <source>
        <dbReference type="ARBA" id="ARBA00022989"/>
    </source>
</evidence>
<dbReference type="Proteomes" id="UP000009022">
    <property type="component" value="Unassembled WGS sequence"/>
</dbReference>
<dbReference type="PROSITE" id="PS00610">
    <property type="entry name" value="NA_NEUROTRAN_SYMP_1"/>
    <property type="match status" value="1"/>
</dbReference>
<dbReference type="GO" id="GO:0035725">
    <property type="term" value="P:sodium ion transmembrane transport"/>
    <property type="evidence" value="ECO:0000318"/>
    <property type="project" value="GO_Central"/>
</dbReference>
<dbReference type="PhylomeDB" id="B3RVU1"/>
<feature type="transmembrane region" description="Helical" evidence="8">
    <location>
        <begin position="46"/>
        <end position="68"/>
    </location>
</feature>
<feature type="binding site" evidence="6">
    <location>
        <position position="291"/>
    </location>
    <ligand>
        <name>Na(+)</name>
        <dbReference type="ChEBI" id="CHEBI:29101"/>
        <label>1</label>
    </ligand>
</feature>
<keyword evidence="2 7" id="KW-0813">Transport</keyword>
<keyword evidence="4 8" id="KW-1133">Transmembrane helix</keyword>
<dbReference type="OrthoDB" id="6581954at2759"/>
<dbReference type="GeneID" id="6752805"/>
<sequence length="481" mass="53000">MKQEDQKREKWDNKVQAFLSLIGFAVGVANFWRFPYMCQKNGGGTFLIPYAVMTLIIGFPLTYIELLVGQKFQKGPLLAWGAISPYARGIGIASCICCCIGASYYAAVLGYSIFYFSNSFRSPLPWSQCPIIRNESNFTHAKVDPECSIAQPAVYYFYKETLDATHSINDGGGIYWKAIICLAAGWIILYFCLMQGIKSSGKVVYVTATLPYVFLIAFLVRGMTLPGHENGLAELIRPNITALRNPYVWKDAAAQIFYSLGGGFGAYIALGSYNPPQMKTARYAVSVVLINALTSLLAATVVFSILGSSATQIFNQCLKTASVNPATFNGTEYGSCSMRKILLSVSENKIPATPKILPFGQGPGLAFIAFSTVLQQFHGAQVWSALFFFMLFTMGIDSLFGIIEVVSTSIRDTRFFSRWPRQIVLALLCSLFFAIGLIVVQRSGGYYLEIADNHFIALALLVIAMSECIVVAFHDSYHRLA</sequence>
<dbReference type="AlphaFoldDB" id="B3RVU1"/>
<keyword evidence="6" id="KW-0479">Metal-binding</keyword>
<feature type="transmembrane region" description="Helical" evidence="8">
    <location>
        <begin position="455"/>
        <end position="473"/>
    </location>
</feature>
<proteinExistence type="inferred from homology"/>
<dbReference type="PANTHER" id="PTHR11616:SF182">
    <property type="entry name" value="TRANSPORTER"/>
    <property type="match status" value="1"/>
</dbReference>
<dbReference type="KEGG" id="tad:TRIADDRAFT_37598"/>
<reference evidence="9 10" key="1">
    <citation type="journal article" date="2008" name="Nature">
        <title>The Trichoplax genome and the nature of placozoans.</title>
        <authorList>
            <person name="Srivastava M."/>
            <person name="Begovic E."/>
            <person name="Chapman J."/>
            <person name="Putnam N.H."/>
            <person name="Hellsten U."/>
            <person name="Kawashima T."/>
            <person name="Kuo A."/>
            <person name="Mitros T."/>
            <person name="Salamov A."/>
            <person name="Carpenter M.L."/>
            <person name="Signorovitch A.Y."/>
            <person name="Moreno M.A."/>
            <person name="Kamm K."/>
            <person name="Grimwood J."/>
            <person name="Schmutz J."/>
            <person name="Shapiro H."/>
            <person name="Grigoriev I.V."/>
            <person name="Buss L.W."/>
            <person name="Schierwater B."/>
            <person name="Dellaporta S.L."/>
            <person name="Rokhsar D.S."/>
        </authorList>
    </citation>
    <scope>NUCLEOTIDE SEQUENCE [LARGE SCALE GENOMIC DNA]</scope>
    <source>
        <strain evidence="9 10">Grell-BS-1999</strain>
    </source>
</reference>
<feature type="binding site" evidence="6">
    <location>
        <position position="25"/>
    </location>
    <ligand>
        <name>Na(+)</name>
        <dbReference type="ChEBI" id="CHEBI:29101"/>
        <label>1</label>
    </ligand>
</feature>
<dbReference type="RefSeq" id="XP_002112088.1">
    <property type="nucleotide sequence ID" value="XM_002112052.1"/>
</dbReference>
<keyword evidence="3 7" id="KW-0812">Transmembrane</keyword>
<dbReference type="OMA" id="KWKMLLC"/>
<dbReference type="InterPro" id="IPR000175">
    <property type="entry name" value="Na/ntran_symport"/>
</dbReference>
<dbReference type="InterPro" id="IPR037272">
    <property type="entry name" value="SNS_sf"/>
</dbReference>
<feature type="binding site" evidence="6">
    <location>
        <position position="26"/>
    </location>
    <ligand>
        <name>Na(+)</name>
        <dbReference type="ChEBI" id="CHEBI:29101"/>
        <label>1</label>
    </ligand>
</feature>
<accession>B3RVU1</accession>
<feature type="binding site" evidence="6">
    <location>
        <position position="398"/>
    </location>
    <ligand>
        <name>Na(+)</name>
        <dbReference type="ChEBI" id="CHEBI:29101"/>
        <label>1</label>
    </ligand>
</feature>
<evidence type="ECO:0000256" key="7">
    <source>
        <dbReference type="RuleBase" id="RU003732"/>
    </source>
</evidence>
<feature type="transmembrane region" description="Helical" evidence="8">
    <location>
        <begin position="89"/>
        <end position="116"/>
    </location>
</feature>
<feature type="transmembrane region" description="Helical" evidence="8">
    <location>
        <begin position="423"/>
        <end position="443"/>
    </location>
</feature>
<dbReference type="PANTHER" id="PTHR11616">
    <property type="entry name" value="SODIUM/CHLORIDE DEPENDENT TRANSPORTER"/>
    <property type="match status" value="1"/>
</dbReference>
<evidence type="ECO:0000256" key="6">
    <source>
        <dbReference type="PIRSR" id="PIRSR600175-1"/>
    </source>
</evidence>
<feature type="binding site" evidence="6">
    <location>
        <position position="259"/>
    </location>
    <ligand>
        <name>Na(+)</name>
        <dbReference type="ChEBI" id="CHEBI:29101"/>
        <label>1</label>
    </ligand>
</feature>
<feature type="transmembrane region" description="Helical" evidence="8">
    <location>
        <begin position="283"/>
        <end position="306"/>
    </location>
</feature>
<feature type="binding site" evidence="6">
    <location>
        <position position="23"/>
    </location>
    <ligand>
        <name>Na(+)</name>
        <dbReference type="ChEBI" id="CHEBI:29101"/>
        <label>1</label>
    </ligand>
</feature>
<feature type="binding site" evidence="6">
    <location>
        <position position="397"/>
    </location>
    <ligand>
        <name>Na(+)</name>
        <dbReference type="ChEBI" id="CHEBI:29101"/>
        <label>1</label>
    </ligand>
</feature>
<dbReference type="EMBL" id="DS985244">
    <property type="protein sequence ID" value="EDV26055.1"/>
    <property type="molecule type" value="Genomic_DNA"/>
</dbReference>
<keyword evidence="7" id="KW-0769">Symport</keyword>
<feature type="transmembrane region" description="Helical" evidence="8">
    <location>
        <begin position="252"/>
        <end position="271"/>
    </location>
</feature>
<evidence type="ECO:0000313" key="9">
    <source>
        <dbReference type="EMBL" id="EDV26055.1"/>
    </source>
</evidence>
<evidence type="ECO:0000256" key="5">
    <source>
        <dbReference type="ARBA" id="ARBA00023136"/>
    </source>
</evidence>
<gene>
    <name evidence="9" type="ORF">TRIADDRAFT_37598</name>
</gene>
<protein>
    <recommendedName>
        <fullName evidence="7">Transporter</fullName>
    </recommendedName>
</protein>